<name>A0A0B6YYU7_9EUPU</name>
<evidence type="ECO:0000313" key="1">
    <source>
        <dbReference type="EMBL" id="CEK60881.1"/>
    </source>
</evidence>
<proteinExistence type="predicted"/>
<gene>
    <name evidence="1" type="primary">ORF40625</name>
</gene>
<organism evidence="1">
    <name type="scientific">Arion vulgaris</name>
    <dbReference type="NCBI Taxonomy" id="1028688"/>
    <lineage>
        <taxon>Eukaryota</taxon>
        <taxon>Metazoa</taxon>
        <taxon>Spiralia</taxon>
        <taxon>Lophotrochozoa</taxon>
        <taxon>Mollusca</taxon>
        <taxon>Gastropoda</taxon>
        <taxon>Heterobranchia</taxon>
        <taxon>Euthyneura</taxon>
        <taxon>Panpulmonata</taxon>
        <taxon>Eupulmonata</taxon>
        <taxon>Stylommatophora</taxon>
        <taxon>Helicina</taxon>
        <taxon>Arionoidea</taxon>
        <taxon>Arionidae</taxon>
        <taxon>Arion</taxon>
    </lineage>
</organism>
<reference evidence="1" key="1">
    <citation type="submission" date="2014-12" db="EMBL/GenBank/DDBJ databases">
        <title>Insight into the proteome of Arion vulgaris.</title>
        <authorList>
            <person name="Aradska J."/>
            <person name="Bulat T."/>
            <person name="Smidak R."/>
            <person name="Sarate P."/>
            <person name="Gangsoo J."/>
            <person name="Sialana F."/>
            <person name="Bilban M."/>
            <person name="Lubec G."/>
        </authorList>
    </citation>
    <scope>NUCLEOTIDE SEQUENCE</scope>
    <source>
        <tissue evidence="1">Skin</tissue>
    </source>
</reference>
<dbReference type="AlphaFoldDB" id="A0A0B6YYU7"/>
<accession>A0A0B6YYU7</accession>
<feature type="non-terminal residue" evidence="1">
    <location>
        <position position="69"/>
    </location>
</feature>
<feature type="non-terminal residue" evidence="1">
    <location>
        <position position="1"/>
    </location>
</feature>
<dbReference type="EMBL" id="HACG01014016">
    <property type="protein sequence ID" value="CEK60881.1"/>
    <property type="molecule type" value="Transcribed_RNA"/>
</dbReference>
<protein>
    <submittedName>
        <fullName evidence="1">Uncharacterized protein</fullName>
    </submittedName>
</protein>
<sequence length="69" mass="7557">HFFGETAKRNDGSPTDMLKYRLMKMAGSTENGCEQVQALSRTAKLVLTASENNTSCSPRRISPALPRKG</sequence>